<dbReference type="OrthoDB" id="3269666at2759"/>
<dbReference type="EMBL" id="SEOQ01000005">
    <property type="protein sequence ID" value="TFY72789.1"/>
    <property type="molecule type" value="Genomic_DNA"/>
</dbReference>
<feature type="compositionally biased region" description="Low complexity" evidence="1">
    <location>
        <begin position="167"/>
        <end position="209"/>
    </location>
</feature>
<feature type="compositionally biased region" description="Basic and acidic residues" evidence="1">
    <location>
        <begin position="24"/>
        <end position="37"/>
    </location>
</feature>
<dbReference type="AlphaFoldDB" id="A0A4Y9ZH35"/>
<evidence type="ECO:0000256" key="1">
    <source>
        <dbReference type="SAM" id="MobiDB-lite"/>
    </source>
</evidence>
<protein>
    <submittedName>
        <fullName evidence="2">Uncharacterized protein</fullName>
    </submittedName>
</protein>
<accession>A0A4Y9ZH35</accession>
<reference evidence="2 3" key="1">
    <citation type="submission" date="2019-02" db="EMBL/GenBank/DDBJ databases">
        <title>Genome sequencing of the rare red list fungi Dentipellis fragilis.</title>
        <authorList>
            <person name="Buettner E."/>
            <person name="Kellner H."/>
        </authorList>
    </citation>
    <scope>NUCLEOTIDE SEQUENCE [LARGE SCALE GENOMIC DNA]</scope>
    <source>
        <strain evidence="2 3">DSM 105465</strain>
    </source>
</reference>
<organism evidence="2 3">
    <name type="scientific">Dentipellis fragilis</name>
    <dbReference type="NCBI Taxonomy" id="205917"/>
    <lineage>
        <taxon>Eukaryota</taxon>
        <taxon>Fungi</taxon>
        <taxon>Dikarya</taxon>
        <taxon>Basidiomycota</taxon>
        <taxon>Agaricomycotina</taxon>
        <taxon>Agaricomycetes</taxon>
        <taxon>Russulales</taxon>
        <taxon>Hericiaceae</taxon>
        <taxon>Dentipellis</taxon>
    </lineage>
</organism>
<evidence type="ECO:0000313" key="2">
    <source>
        <dbReference type="EMBL" id="TFY72789.1"/>
    </source>
</evidence>
<evidence type="ECO:0000313" key="3">
    <source>
        <dbReference type="Proteomes" id="UP000298327"/>
    </source>
</evidence>
<proteinExistence type="predicted"/>
<dbReference type="STRING" id="205917.A0A4Y9ZH35"/>
<feature type="region of interest" description="Disordered" evidence="1">
    <location>
        <begin position="84"/>
        <end position="108"/>
    </location>
</feature>
<dbReference type="Proteomes" id="UP000298327">
    <property type="component" value="Unassembled WGS sequence"/>
</dbReference>
<comment type="caution">
    <text evidence="2">The sequence shown here is derived from an EMBL/GenBank/DDBJ whole genome shotgun (WGS) entry which is preliminary data.</text>
</comment>
<feature type="region of interest" description="Disordered" evidence="1">
    <location>
        <begin position="1"/>
        <end position="69"/>
    </location>
</feature>
<feature type="region of interest" description="Disordered" evidence="1">
    <location>
        <begin position="167"/>
        <end position="271"/>
    </location>
</feature>
<feature type="compositionally biased region" description="Polar residues" evidence="1">
    <location>
        <begin position="58"/>
        <end position="69"/>
    </location>
</feature>
<keyword evidence="3" id="KW-1185">Reference proteome</keyword>
<gene>
    <name evidence="2" type="ORF">EVG20_g203</name>
</gene>
<sequence>MSQAPYETTAARVEAETSTAPLAKEVHQTAEQAHDAAKAAAAVARSEPSHPASLPADKTTTASNAESQAPNAAIAEKIHQTAQHVQGVAEHAASTAHTKGPGVTGNTSDAFVQLGTKAAETRDAAVAEGHKSVDSATATGAHYLEQAMNLAGSAMATAQSYLPNGVPSTSANASPATSTRGSASSAKATALSTLETAQQYLSSAQQAAQPYISGAQQAAQPHVDAAKSTLQSYLPGSQKPNDVASSTAPLESGPHTVGTPYPPTMDKTKGDTVTSALKVAENERK</sequence>
<name>A0A4Y9ZH35_9AGAM</name>
<feature type="compositionally biased region" description="Polar residues" evidence="1">
    <location>
        <begin position="228"/>
        <end position="249"/>
    </location>
</feature>